<organism evidence="1 2">
    <name type="scientific">Roseovarius rhodophyticola</name>
    <dbReference type="NCBI Taxonomy" id="3080827"/>
    <lineage>
        <taxon>Bacteria</taxon>
        <taxon>Pseudomonadati</taxon>
        <taxon>Pseudomonadota</taxon>
        <taxon>Alphaproteobacteria</taxon>
        <taxon>Rhodobacterales</taxon>
        <taxon>Roseobacteraceae</taxon>
        <taxon>Roseovarius</taxon>
    </lineage>
</organism>
<evidence type="ECO:0000313" key="1">
    <source>
        <dbReference type="EMBL" id="WYK19957.1"/>
    </source>
</evidence>
<dbReference type="Proteomes" id="UP001281305">
    <property type="component" value="Chromosome"/>
</dbReference>
<dbReference type="EMBL" id="CP146606">
    <property type="protein sequence ID" value="WYK19957.1"/>
    <property type="molecule type" value="Genomic_DNA"/>
</dbReference>
<reference evidence="1 2" key="1">
    <citation type="submission" date="2024-02" db="EMBL/GenBank/DDBJ databases">
        <title>Roseovarius strain W115 nov., isolated from a marine algae.</title>
        <authorList>
            <person name="Lee M.W."/>
            <person name="Lee J.K."/>
            <person name="Kim J.M."/>
            <person name="Choi D.G."/>
            <person name="Baek J.H."/>
            <person name="Bayburt H."/>
            <person name="Jung J.J."/>
            <person name="Han D.M."/>
            <person name="Jeon C.O."/>
        </authorList>
    </citation>
    <scope>NUCLEOTIDE SEQUENCE [LARGE SCALE GENOMIC DNA]</scope>
    <source>
        <strain evidence="1 2">W115</strain>
    </source>
</reference>
<evidence type="ECO:0000313" key="2">
    <source>
        <dbReference type="Proteomes" id="UP001281305"/>
    </source>
</evidence>
<name>A0ABZ2TK04_9RHOB</name>
<accession>A0ABZ2TK04</accession>
<proteinExistence type="predicted"/>
<dbReference type="RefSeq" id="WP_317056653.1">
    <property type="nucleotide sequence ID" value="NZ_CP146606.1"/>
</dbReference>
<protein>
    <submittedName>
        <fullName evidence="1">Uncharacterized protein</fullName>
    </submittedName>
</protein>
<keyword evidence="2" id="KW-1185">Reference proteome</keyword>
<gene>
    <name evidence="1" type="ORF">RZS32_009010</name>
</gene>
<sequence length="52" mass="6173">MSELLKHYVPTFGALLTTGQSEPLFARTQDDRKQRTKVHREEIVELFKEELR</sequence>